<evidence type="ECO:0000256" key="3">
    <source>
        <dbReference type="ARBA" id="ARBA00022578"/>
    </source>
</evidence>
<proteinExistence type="inferred from homology"/>
<evidence type="ECO:0000259" key="12">
    <source>
        <dbReference type="Pfam" id="PF12323"/>
    </source>
</evidence>
<name>A0A9X2UB86_9BACT</name>
<evidence type="ECO:0000256" key="4">
    <source>
        <dbReference type="ARBA" id="ARBA00022723"/>
    </source>
</evidence>
<dbReference type="PANTHER" id="PTHR30405">
    <property type="entry name" value="TRANSPOSASE"/>
    <property type="match status" value="1"/>
</dbReference>
<evidence type="ECO:0000259" key="10">
    <source>
        <dbReference type="Pfam" id="PF01385"/>
    </source>
</evidence>
<evidence type="ECO:0000256" key="1">
    <source>
        <dbReference type="ARBA" id="ARBA00008761"/>
    </source>
</evidence>
<evidence type="ECO:0000313" key="14">
    <source>
        <dbReference type="Proteomes" id="UP001155010"/>
    </source>
</evidence>
<keyword evidence="7" id="KW-0233">DNA recombination</keyword>
<dbReference type="NCBIfam" id="NF040570">
    <property type="entry name" value="guided_TnpB"/>
    <property type="match status" value="1"/>
</dbReference>
<feature type="domain" description="Probable transposase IS891/IS1136/IS1341" evidence="10">
    <location>
        <begin position="190"/>
        <end position="288"/>
    </location>
</feature>
<evidence type="ECO:0000256" key="9">
    <source>
        <dbReference type="SAM" id="MobiDB-lite"/>
    </source>
</evidence>
<dbReference type="Proteomes" id="UP001155010">
    <property type="component" value="Unassembled WGS sequence"/>
</dbReference>
<dbReference type="GO" id="GO:0032196">
    <property type="term" value="P:transposition"/>
    <property type="evidence" value="ECO:0007669"/>
    <property type="project" value="UniProtKB-KW"/>
</dbReference>
<reference evidence="13" key="1">
    <citation type="submission" date="2022-08" db="EMBL/GenBank/DDBJ databases">
        <title>Genomic Encyclopedia of Type Strains, Phase V (KMG-V): Genome sequencing to study the core and pangenomes of soil and plant-associated prokaryotes.</title>
        <authorList>
            <person name="Whitman W."/>
        </authorList>
    </citation>
    <scope>NUCLEOTIDE SEQUENCE</scope>
    <source>
        <strain evidence="13">SP2017</strain>
    </source>
</reference>
<evidence type="ECO:0000256" key="2">
    <source>
        <dbReference type="ARBA" id="ARBA00011044"/>
    </source>
</evidence>
<sequence length="478" mass="55141">MKHEIKRTYRYRIYPNSEQRQELARTFGCSRWVYNWALETKTKAYYQDEESLSFTDLSGRLTSKKKEEETEWLSEVSAVTLQQSLRNLNQAFTNFFEGRAEYPSFKSKKGDQTARYVGTAFDIREENGKWKLRLSKMPGLINIRWSRELPSEPSSCTVTKNAAGQYHVCFVCKEEVETLPRVNGEGGDLEFVGVDLGIESLAVLSTGEKAGNPRWFENEQERLRREQQKLSRKEKGSNNWERQRQRVAKVHQRIQDRRKDFIEKLTTRLIENFDVIVVEDLSVKNMQQNGNLARHIGGAGWNQIVRRLRDKCKWYGRTLVIADKWFPSSQRCSECGHVDGKKPLGVRDWTCSECGTCHDRDINAAKNLSGALADPNSSTWRPDRTRRASGRRFRSMNNTIPRQATAGIAGGEVNVRMSLEEAVRRYESGESSSDWERVDGLTDEEITQAVREDPDQEILDEEWFRGATLVIPGEKETT</sequence>
<keyword evidence="3" id="KW-0815">Transposition</keyword>
<gene>
    <name evidence="13" type="ORF">GGP83_003257</name>
</gene>
<evidence type="ECO:0000313" key="13">
    <source>
        <dbReference type="EMBL" id="MCS3953282.1"/>
    </source>
</evidence>
<dbReference type="GO" id="GO:0003677">
    <property type="term" value="F:DNA binding"/>
    <property type="evidence" value="ECO:0007669"/>
    <property type="project" value="UniProtKB-KW"/>
</dbReference>
<feature type="region of interest" description="Disordered" evidence="9">
    <location>
        <begin position="425"/>
        <end position="457"/>
    </location>
</feature>
<dbReference type="InterPro" id="IPR021027">
    <property type="entry name" value="Transposase_put_HTH"/>
</dbReference>
<feature type="compositionally biased region" description="Basic and acidic residues" evidence="9">
    <location>
        <begin position="425"/>
        <end position="440"/>
    </location>
</feature>
<keyword evidence="5" id="KW-0862">Zinc</keyword>
<dbReference type="Pfam" id="PF01385">
    <property type="entry name" value="OrfB_IS605"/>
    <property type="match status" value="1"/>
</dbReference>
<dbReference type="EMBL" id="JANUBB010000021">
    <property type="protein sequence ID" value="MCS3953282.1"/>
    <property type="molecule type" value="Genomic_DNA"/>
</dbReference>
<dbReference type="AlphaFoldDB" id="A0A9X2UB86"/>
<dbReference type="InterPro" id="IPR010095">
    <property type="entry name" value="Cas12f1-like_TNB"/>
</dbReference>
<evidence type="ECO:0000256" key="6">
    <source>
        <dbReference type="ARBA" id="ARBA00023125"/>
    </source>
</evidence>
<evidence type="ECO:0000259" key="11">
    <source>
        <dbReference type="Pfam" id="PF07282"/>
    </source>
</evidence>
<evidence type="ECO:0000256" key="7">
    <source>
        <dbReference type="ARBA" id="ARBA00023172"/>
    </source>
</evidence>
<comment type="caution">
    <text evidence="13">The sequence shown here is derived from an EMBL/GenBank/DDBJ whole genome shotgun (WGS) entry which is preliminary data.</text>
</comment>
<dbReference type="InterPro" id="IPR051399">
    <property type="entry name" value="RNA-guided_DNA_endo/Transpos"/>
</dbReference>
<protein>
    <submittedName>
        <fullName evidence="13">Transposase</fullName>
    </submittedName>
</protein>
<accession>A0A9X2UB86</accession>
<keyword evidence="6" id="KW-0238">DNA-binding</keyword>
<dbReference type="GO" id="GO:0006310">
    <property type="term" value="P:DNA recombination"/>
    <property type="evidence" value="ECO:0007669"/>
    <property type="project" value="UniProtKB-KW"/>
</dbReference>
<keyword evidence="4" id="KW-0479">Metal-binding</keyword>
<comment type="similarity">
    <text evidence="1">In the C-terminal section; belongs to the transposase 35 family.</text>
</comment>
<feature type="domain" description="Transposase putative helix-turn-helix" evidence="12">
    <location>
        <begin position="5"/>
        <end position="49"/>
    </location>
</feature>
<feature type="domain" description="Cas12f1-like TNB" evidence="11">
    <location>
        <begin position="301"/>
        <end position="368"/>
    </location>
</feature>
<dbReference type="NCBIfam" id="TIGR01766">
    <property type="entry name" value="IS200/IS605 family accessory protein TnpB-like domain"/>
    <property type="match status" value="1"/>
</dbReference>
<organism evidence="13 14">
    <name type="scientific">Salinibacter ruber</name>
    <dbReference type="NCBI Taxonomy" id="146919"/>
    <lineage>
        <taxon>Bacteria</taxon>
        <taxon>Pseudomonadati</taxon>
        <taxon>Rhodothermota</taxon>
        <taxon>Rhodothermia</taxon>
        <taxon>Rhodothermales</taxon>
        <taxon>Salinibacteraceae</taxon>
        <taxon>Salinibacter</taxon>
    </lineage>
</organism>
<dbReference type="RefSeq" id="WP_259082563.1">
    <property type="nucleotide sequence ID" value="NZ_JANUBB010000021.1"/>
</dbReference>
<dbReference type="PANTHER" id="PTHR30405:SF25">
    <property type="entry name" value="RNA-GUIDED DNA ENDONUCLEASE INSQ-RELATED"/>
    <property type="match status" value="1"/>
</dbReference>
<comment type="similarity">
    <text evidence="2">In the N-terminal section; belongs to the transposase 2 family.</text>
</comment>
<feature type="coiled-coil region" evidence="8">
    <location>
        <begin position="216"/>
        <end position="243"/>
    </location>
</feature>
<evidence type="ECO:0000256" key="5">
    <source>
        <dbReference type="ARBA" id="ARBA00022833"/>
    </source>
</evidence>
<keyword evidence="8" id="KW-0175">Coiled coil</keyword>
<dbReference type="Pfam" id="PF12323">
    <property type="entry name" value="HTH_OrfB_IS605"/>
    <property type="match status" value="1"/>
</dbReference>
<dbReference type="GO" id="GO:0046872">
    <property type="term" value="F:metal ion binding"/>
    <property type="evidence" value="ECO:0007669"/>
    <property type="project" value="UniProtKB-KW"/>
</dbReference>
<dbReference type="InterPro" id="IPR001959">
    <property type="entry name" value="Transposase"/>
</dbReference>
<evidence type="ECO:0000256" key="8">
    <source>
        <dbReference type="SAM" id="Coils"/>
    </source>
</evidence>
<dbReference type="Pfam" id="PF07282">
    <property type="entry name" value="Cas12f1-like_TNB"/>
    <property type="match status" value="1"/>
</dbReference>